<comment type="similarity">
    <text evidence="1">Belongs to the HyuE racemase family.</text>
</comment>
<evidence type="ECO:0000313" key="3">
    <source>
        <dbReference type="Proteomes" id="UP001239215"/>
    </source>
</evidence>
<dbReference type="EMBL" id="JAUTAN010000001">
    <property type="protein sequence ID" value="MDQ1106827.1"/>
    <property type="molecule type" value="Genomic_DNA"/>
</dbReference>
<keyword evidence="2" id="KW-0413">Isomerase</keyword>
<dbReference type="PANTHER" id="PTHR28047:SF5">
    <property type="entry name" value="PROTEIN DCG1"/>
    <property type="match status" value="1"/>
</dbReference>
<organism evidence="2 3">
    <name type="scientific">Nocardioides zeae</name>
    <dbReference type="NCBI Taxonomy" id="1457234"/>
    <lineage>
        <taxon>Bacteria</taxon>
        <taxon>Bacillati</taxon>
        <taxon>Actinomycetota</taxon>
        <taxon>Actinomycetes</taxon>
        <taxon>Propionibacteriales</taxon>
        <taxon>Nocardioidaceae</taxon>
        <taxon>Nocardioides</taxon>
    </lineage>
</organism>
<gene>
    <name evidence="2" type="ORF">QE405_004111</name>
</gene>
<dbReference type="RefSeq" id="WP_307205307.1">
    <property type="nucleotide sequence ID" value="NZ_JAUTAN010000001.1"/>
</dbReference>
<protein>
    <submittedName>
        <fullName evidence="2">Allantoin racemase</fullName>
        <ecNumber evidence="2">5.1.99.3</ecNumber>
    </submittedName>
</protein>
<dbReference type="InterPro" id="IPR052186">
    <property type="entry name" value="Hydantoin_racemase-like"/>
</dbReference>
<dbReference type="GO" id="GO:0047653">
    <property type="term" value="F:allantoin racemase activity"/>
    <property type="evidence" value="ECO:0007669"/>
    <property type="project" value="UniProtKB-EC"/>
</dbReference>
<proteinExistence type="inferred from homology"/>
<comment type="caution">
    <text evidence="2">The sequence shown here is derived from an EMBL/GenBank/DDBJ whole genome shotgun (WGS) entry which is preliminary data.</text>
</comment>
<dbReference type="InterPro" id="IPR053714">
    <property type="entry name" value="Iso_Racemase_Enz_sf"/>
</dbReference>
<dbReference type="InterPro" id="IPR015942">
    <property type="entry name" value="Asp/Glu/hydantoin_racemase"/>
</dbReference>
<dbReference type="AlphaFoldDB" id="A0AAJ1UAV4"/>
<evidence type="ECO:0000256" key="1">
    <source>
        <dbReference type="ARBA" id="ARBA00038414"/>
    </source>
</evidence>
<dbReference type="GO" id="GO:0047661">
    <property type="term" value="F:amino-acid racemase activity"/>
    <property type="evidence" value="ECO:0007669"/>
    <property type="project" value="InterPro"/>
</dbReference>
<evidence type="ECO:0000313" key="2">
    <source>
        <dbReference type="EMBL" id="MDQ1106827.1"/>
    </source>
</evidence>
<name>A0AAJ1UAV4_9ACTN</name>
<dbReference type="Proteomes" id="UP001239215">
    <property type="component" value="Unassembled WGS sequence"/>
</dbReference>
<dbReference type="Pfam" id="PF01177">
    <property type="entry name" value="Asp_Glu_race"/>
    <property type="match status" value="1"/>
</dbReference>
<sequence>MTQPDLVVQVTNPNSTGSMTDLIGRSARAVAGPGVSVVAVGSPDGPACIETAVDEVHAAPGVLRMVADGELRGVDGHVIACFGDPGLDAARLVARGPVVGIAEAAMRSATFLGRRFSVVTTAATAVPGIEDLAFRYGVAGACAGVHASGVGVLELGTDPAAYDRVLAAARAAVAADRSDVVVLGCAGMADWAARLGEDLGRPVVDGVAAAVGTVVALVRSGAPTTVGGRAVAGASPQPFGQPV</sequence>
<dbReference type="Gene3D" id="3.40.50.12500">
    <property type="match status" value="1"/>
</dbReference>
<dbReference type="EC" id="5.1.99.3" evidence="2"/>
<accession>A0AAJ1UAV4</accession>
<dbReference type="PANTHER" id="PTHR28047">
    <property type="entry name" value="PROTEIN DCG1"/>
    <property type="match status" value="1"/>
</dbReference>
<reference evidence="2" key="1">
    <citation type="submission" date="2023-07" db="EMBL/GenBank/DDBJ databases">
        <title>Functional and genomic diversity of the sorghum phyllosphere microbiome.</title>
        <authorList>
            <person name="Shade A."/>
        </authorList>
    </citation>
    <scope>NUCLEOTIDE SEQUENCE</scope>
    <source>
        <strain evidence="2">SORGH_AS_1067</strain>
    </source>
</reference>